<evidence type="ECO:0000313" key="1">
    <source>
        <dbReference type="EMBL" id="MCE5165673.1"/>
    </source>
</evidence>
<gene>
    <name evidence="1" type="ORF">HAX54_011515</name>
</gene>
<dbReference type="EMBL" id="JACEIK010016551">
    <property type="protein sequence ID" value="MCE5165673.1"/>
    <property type="molecule type" value="Genomic_DNA"/>
</dbReference>
<keyword evidence="2" id="KW-1185">Reference proteome</keyword>
<reference evidence="1 2" key="1">
    <citation type="journal article" date="2021" name="BMC Genomics">
        <title>Datura genome reveals duplications of psychoactive alkaloid biosynthetic genes and high mutation rate following tissue culture.</title>
        <authorList>
            <person name="Rajewski A."/>
            <person name="Carter-House D."/>
            <person name="Stajich J."/>
            <person name="Litt A."/>
        </authorList>
    </citation>
    <scope>NUCLEOTIDE SEQUENCE [LARGE SCALE GENOMIC DNA]</scope>
    <source>
        <strain evidence="1">AR-01</strain>
    </source>
</reference>
<dbReference type="Proteomes" id="UP000823775">
    <property type="component" value="Unassembled WGS sequence"/>
</dbReference>
<evidence type="ECO:0000313" key="2">
    <source>
        <dbReference type="Proteomes" id="UP000823775"/>
    </source>
</evidence>
<protein>
    <submittedName>
        <fullName evidence="1">Uncharacterized protein</fullName>
    </submittedName>
</protein>
<name>A0ABS8Y0I5_DATST</name>
<comment type="caution">
    <text evidence="1">The sequence shown here is derived from an EMBL/GenBank/DDBJ whole genome shotgun (WGS) entry which is preliminary data.</text>
</comment>
<proteinExistence type="predicted"/>
<sequence length="80" mass="8791">MYVRPIVDALEVVKDGVPTCYFCGLVVGENVNLGDVSNLKGVEIDLESSIGSQEFGISEEDDLEVDDELGSLRIERRCKL</sequence>
<organism evidence="1 2">
    <name type="scientific">Datura stramonium</name>
    <name type="common">Jimsonweed</name>
    <name type="synonym">Common thornapple</name>
    <dbReference type="NCBI Taxonomy" id="4076"/>
    <lineage>
        <taxon>Eukaryota</taxon>
        <taxon>Viridiplantae</taxon>
        <taxon>Streptophyta</taxon>
        <taxon>Embryophyta</taxon>
        <taxon>Tracheophyta</taxon>
        <taxon>Spermatophyta</taxon>
        <taxon>Magnoliopsida</taxon>
        <taxon>eudicotyledons</taxon>
        <taxon>Gunneridae</taxon>
        <taxon>Pentapetalae</taxon>
        <taxon>asterids</taxon>
        <taxon>lamiids</taxon>
        <taxon>Solanales</taxon>
        <taxon>Solanaceae</taxon>
        <taxon>Solanoideae</taxon>
        <taxon>Datureae</taxon>
        <taxon>Datura</taxon>
    </lineage>
</organism>
<accession>A0ABS8Y0I5</accession>